<organism evidence="2 3">
    <name type="scientific">Calicophoron daubneyi</name>
    <name type="common">Rumen fluke</name>
    <name type="synonym">Paramphistomum daubneyi</name>
    <dbReference type="NCBI Taxonomy" id="300641"/>
    <lineage>
        <taxon>Eukaryota</taxon>
        <taxon>Metazoa</taxon>
        <taxon>Spiralia</taxon>
        <taxon>Lophotrochozoa</taxon>
        <taxon>Platyhelminthes</taxon>
        <taxon>Trematoda</taxon>
        <taxon>Digenea</taxon>
        <taxon>Plagiorchiida</taxon>
        <taxon>Pronocephalata</taxon>
        <taxon>Paramphistomoidea</taxon>
        <taxon>Paramphistomidae</taxon>
        <taxon>Calicophoron</taxon>
    </lineage>
</organism>
<evidence type="ECO:0000313" key="3">
    <source>
        <dbReference type="Proteomes" id="UP001497525"/>
    </source>
</evidence>
<comment type="caution">
    <text evidence="2">The sequence shown here is derived from an EMBL/GenBank/DDBJ whole genome shotgun (WGS) entry which is preliminary data.</text>
</comment>
<dbReference type="Gene3D" id="2.60.40.420">
    <property type="entry name" value="Cupredoxins - blue copper proteins"/>
    <property type="match status" value="1"/>
</dbReference>
<feature type="region of interest" description="Disordered" evidence="1">
    <location>
        <begin position="153"/>
        <end position="197"/>
    </location>
</feature>
<evidence type="ECO:0008006" key="4">
    <source>
        <dbReference type="Google" id="ProtNLM"/>
    </source>
</evidence>
<protein>
    <recommendedName>
        <fullName evidence="4">Ephrin RBD domain-containing protein</fullName>
    </recommendedName>
</protein>
<gene>
    <name evidence="2" type="ORF">CDAUBV1_LOCUS11358</name>
</gene>
<evidence type="ECO:0000256" key="1">
    <source>
        <dbReference type="SAM" id="MobiDB-lite"/>
    </source>
</evidence>
<proteinExistence type="predicted"/>
<dbReference type="AlphaFoldDB" id="A0AAV2TKZ2"/>
<reference evidence="2" key="1">
    <citation type="submission" date="2024-06" db="EMBL/GenBank/DDBJ databases">
        <authorList>
            <person name="Liu X."/>
            <person name="Lenzi L."/>
            <person name="Haldenby T S."/>
            <person name="Uol C."/>
        </authorList>
    </citation>
    <scope>NUCLEOTIDE SEQUENCE</scope>
</reference>
<sequence>MGFSGSASNRKTEQTGMPSLIRNELFTLIAYARTAIVFCLLIGKLLAFIPPVSNASRTHAVYWDPDNVIFQSTPAPLLHVHPRDEVIFICPYDSLYILWTYERHAFDSCSLWANNKAVVGLLFKCPSTTNTTQSSVQSGFMGSAQEPIIRRKRASHDAHLQRARPRNASTKKSPDKNYRPPGDCSDGRRCQRRPRRSSVNAQLFSDLFDYPRTQWKASGERFTLLVDEFSWANGNPRFVKNRPVFFMAQSSLCRIKNMRMGIINGLYEWNSPAPSTNHASALSPHNCTSRPRFNQRESNGADSRKCLPIQLEPGQMGQFSLQQCTQNSAAESSGPLYTLNSIYTVTASLIILRIPQM</sequence>
<dbReference type="InterPro" id="IPR008972">
    <property type="entry name" value="Cupredoxin"/>
</dbReference>
<accession>A0AAV2TKZ2</accession>
<feature type="region of interest" description="Disordered" evidence="1">
    <location>
        <begin position="280"/>
        <end position="301"/>
    </location>
</feature>
<name>A0AAV2TKZ2_CALDB</name>
<evidence type="ECO:0000313" key="2">
    <source>
        <dbReference type="EMBL" id="CAL5137087.1"/>
    </source>
</evidence>
<dbReference type="EMBL" id="CAXLJL010000378">
    <property type="protein sequence ID" value="CAL5137087.1"/>
    <property type="molecule type" value="Genomic_DNA"/>
</dbReference>
<dbReference type="Proteomes" id="UP001497525">
    <property type="component" value="Unassembled WGS sequence"/>
</dbReference>